<reference evidence="2 3" key="1">
    <citation type="journal article" date="2018" name="Nat. Ecol. Evol.">
        <title>Pezizomycetes genomes reveal the molecular basis of ectomycorrhizal truffle lifestyle.</title>
        <authorList>
            <person name="Murat C."/>
            <person name="Payen T."/>
            <person name="Noel B."/>
            <person name="Kuo A."/>
            <person name="Morin E."/>
            <person name="Chen J."/>
            <person name="Kohler A."/>
            <person name="Krizsan K."/>
            <person name="Balestrini R."/>
            <person name="Da Silva C."/>
            <person name="Montanini B."/>
            <person name="Hainaut M."/>
            <person name="Levati E."/>
            <person name="Barry K.W."/>
            <person name="Belfiori B."/>
            <person name="Cichocki N."/>
            <person name="Clum A."/>
            <person name="Dockter R.B."/>
            <person name="Fauchery L."/>
            <person name="Guy J."/>
            <person name="Iotti M."/>
            <person name="Le Tacon F."/>
            <person name="Lindquist E.A."/>
            <person name="Lipzen A."/>
            <person name="Malagnac F."/>
            <person name="Mello A."/>
            <person name="Molinier V."/>
            <person name="Miyauchi S."/>
            <person name="Poulain J."/>
            <person name="Riccioni C."/>
            <person name="Rubini A."/>
            <person name="Sitrit Y."/>
            <person name="Splivallo R."/>
            <person name="Traeger S."/>
            <person name="Wang M."/>
            <person name="Zifcakova L."/>
            <person name="Wipf D."/>
            <person name="Zambonelli A."/>
            <person name="Paolocci F."/>
            <person name="Nowrousian M."/>
            <person name="Ottonello S."/>
            <person name="Baldrian P."/>
            <person name="Spatafora J.W."/>
            <person name="Henrissat B."/>
            <person name="Nagy L.G."/>
            <person name="Aury J.M."/>
            <person name="Wincker P."/>
            <person name="Grigoriev I.V."/>
            <person name="Bonfante P."/>
            <person name="Martin F.M."/>
        </authorList>
    </citation>
    <scope>NUCLEOTIDE SEQUENCE [LARGE SCALE GENOMIC DNA]</scope>
    <source>
        <strain evidence="2 3">ATCC MYA-4762</strain>
    </source>
</reference>
<keyword evidence="3" id="KW-1185">Reference proteome</keyword>
<proteinExistence type="predicted"/>
<protein>
    <submittedName>
        <fullName evidence="2">Uncharacterized protein</fullName>
    </submittedName>
</protein>
<accession>A0A3N4L6H8</accession>
<dbReference type="Proteomes" id="UP000267821">
    <property type="component" value="Unassembled WGS sequence"/>
</dbReference>
<name>A0A3N4L6H8_9PEZI</name>
<dbReference type="AlphaFoldDB" id="A0A3N4L6H8"/>
<dbReference type="InParanoid" id="A0A3N4L6H8"/>
<evidence type="ECO:0000256" key="1">
    <source>
        <dbReference type="SAM" id="MobiDB-lite"/>
    </source>
</evidence>
<dbReference type="EMBL" id="ML121623">
    <property type="protein sequence ID" value="RPB18514.1"/>
    <property type="molecule type" value="Genomic_DNA"/>
</dbReference>
<gene>
    <name evidence="2" type="ORF">L211DRAFT_854031</name>
</gene>
<evidence type="ECO:0000313" key="3">
    <source>
        <dbReference type="Proteomes" id="UP000267821"/>
    </source>
</evidence>
<dbReference type="OrthoDB" id="5447172at2759"/>
<feature type="region of interest" description="Disordered" evidence="1">
    <location>
        <begin position="236"/>
        <end position="256"/>
    </location>
</feature>
<evidence type="ECO:0000313" key="2">
    <source>
        <dbReference type="EMBL" id="RPB18514.1"/>
    </source>
</evidence>
<sequence length="284" mass="31296">MPHTVQNIFHRGALVNGQTPQAVAYTPQQPQQILISNAKELVIVLLASKEGKNKLLSIANEFENTCCRILPGTNPVDPKNLVKTFIDAMSSEVSFPAMVADDAYAANMLGGLSRGSNILGEDFHFNKFEILINRPVRITQKACFGSECTDCKGLKRVEQMVEAHRTGNAELSVYQFQLACTTLRCVGQIFSEYLVHCMYNGHSFDGATEVSDMMKVAGQNLESGIFGSPIDWFKDPSRGDPQPGQPFRVDTDDKGRSMSSWTPVDMNYIHKLVGRVVDSGTIAK</sequence>
<organism evidence="2 3">
    <name type="scientific">Terfezia boudieri ATCC MYA-4762</name>
    <dbReference type="NCBI Taxonomy" id="1051890"/>
    <lineage>
        <taxon>Eukaryota</taxon>
        <taxon>Fungi</taxon>
        <taxon>Dikarya</taxon>
        <taxon>Ascomycota</taxon>
        <taxon>Pezizomycotina</taxon>
        <taxon>Pezizomycetes</taxon>
        <taxon>Pezizales</taxon>
        <taxon>Pezizaceae</taxon>
        <taxon>Terfezia</taxon>
    </lineage>
</organism>